<dbReference type="GeneID" id="112689681"/>
<protein>
    <submittedName>
        <fullName evidence="3">Uncharacterized protein LOC112689681</fullName>
    </submittedName>
</protein>
<keyword evidence="1" id="KW-0472">Membrane</keyword>
<feature type="non-terminal residue" evidence="3">
    <location>
        <position position="1"/>
    </location>
</feature>
<name>A0A8B8G9L2_9HEMI</name>
<keyword evidence="1" id="KW-0812">Transmembrane</keyword>
<organism evidence="2 3">
    <name type="scientific">Sipha flava</name>
    <name type="common">yellow sugarcane aphid</name>
    <dbReference type="NCBI Taxonomy" id="143950"/>
    <lineage>
        <taxon>Eukaryota</taxon>
        <taxon>Metazoa</taxon>
        <taxon>Ecdysozoa</taxon>
        <taxon>Arthropoda</taxon>
        <taxon>Hexapoda</taxon>
        <taxon>Insecta</taxon>
        <taxon>Pterygota</taxon>
        <taxon>Neoptera</taxon>
        <taxon>Paraneoptera</taxon>
        <taxon>Hemiptera</taxon>
        <taxon>Sternorrhyncha</taxon>
        <taxon>Aphidomorpha</taxon>
        <taxon>Aphidoidea</taxon>
        <taxon>Aphididae</taxon>
        <taxon>Sipha</taxon>
    </lineage>
</organism>
<feature type="transmembrane region" description="Helical" evidence="1">
    <location>
        <begin position="101"/>
        <end position="120"/>
    </location>
</feature>
<evidence type="ECO:0000256" key="1">
    <source>
        <dbReference type="SAM" id="Phobius"/>
    </source>
</evidence>
<keyword evidence="2" id="KW-1185">Reference proteome</keyword>
<accession>A0A8B8G9L2</accession>
<proteinExistence type="predicted"/>
<keyword evidence="1" id="KW-1133">Transmembrane helix</keyword>
<dbReference type="Proteomes" id="UP000694846">
    <property type="component" value="Unplaced"/>
</dbReference>
<evidence type="ECO:0000313" key="3">
    <source>
        <dbReference type="RefSeq" id="XP_025419301.1"/>
    </source>
</evidence>
<reference evidence="3" key="1">
    <citation type="submission" date="2025-08" db="UniProtKB">
        <authorList>
            <consortium name="RefSeq"/>
        </authorList>
    </citation>
    <scope>IDENTIFICATION</scope>
    <source>
        <tissue evidence="3">Whole body</tissue>
    </source>
</reference>
<dbReference type="RefSeq" id="XP_025419301.1">
    <property type="nucleotide sequence ID" value="XM_025563516.1"/>
</dbReference>
<dbReference type="AlphaFoldDB" id="A0A8B8G9L2"/>
<gene>
    <name evidence="3" type="primary">LOC112689681</name>
</gene>
<dbReference type="OrthoDB" id="10437562at2759"/>
<sequence length="127" mass="14499">ILFIESLIEAEEKVLTAQYTSDISDGSSTKQHKRKREIDSIKFTHETGHSNIIRTKKGKISTSDDTKHSKLKTKVYKSKALLTKVQSSESDDNMSDICKHFIIFQLNTFVVIFLSIPLLIHHKLIVL</sequence>
<evidence type="ECO:0000313" key="2">
    <source>
        <dbReference type="Proteomes" id="UP000694846"/>
    </source>
</evidence>